<dbReference type="EMBL" id="FWDM01000027">
    <property type="protein sequence ID" value="SLM14413.1"/>
    <property type="molecule type" value="Genomic_DNA"/>
</dbReference>
<feature type="transmembrane region" description="Helical" evidence="8">
    <location>
        <begin position="245"/>
        <end position="270"/>
    </location>
</feature>
<dbReference type="Pfam" id="PF00361">
    <property type="entry name" value="Proton_antipo_M"/>
    <property type="match status" value="1"/>
</dbReference>
<feature type="transmembrane region" description="Helical" evidence="8">
    <location>
        <begin position="526"/>
        <end position="544"/>
    </location>
</feature>
<keyword evidence="2" id="KW-1003">Cell membrane</keyword>
<gene>
    <name evidence="10" type="ORF">SPIROBIBN47_330013</name>
</gene>
<accession>A0A3P3XK57</accession>
<evidence type="ECO:0000256" key="4">
    <source>
        <dbReference type="ARBA" id="ARBA00022989"/>
    </source>
</evidence>
<feature type="transmembrane region" description="Helical" evidence="8">
    <location>
        <begin position="347"/>
        <end position="367"/>
    </location>
</feature>
<feature type="transmembrane region" description="Helical" evidence="8">
    <location>
        <begin position="388"/>
        <end position="408"/>
    </location>
</feature>
<feature type="domain" description="NADH:quinone oxidoreductase/Mrp antiporter transmembrane" evidence="9">
    <location>
        <begin position="130"/>
        <end position="421"/>
    </location>
</feature>
<keyword evidence="5" id="KW-0560">Oxidoreductase</keyword>
<feature type="transmembrane region" description="Helical" evidence="8">
    <location>
        <begin position="80"/>
        <end position="100"/>
    </location>
</feature>
<evidence type="ECO:0000259" key="9">
    <source>
        <dbReference type="Pfam" id="PF00361"/>
    </source>
</evidence>
<feature type="transmembrane region" description="Helical" evidence="8">
    <location>
        <begin position="276"/>
        <end position="298"/>
    </location>
</feature>
<evidence type="ECO:0000256" key="2">
    <source>
        <dbReference type="ARBA" id="ARBA00022475"/>
    </source>
</evidence>
<dbReference type="GO" id="GO:0005886">
    <property type="term" value="C:plasma membrane"/>
    <property type="evidence" value="ECO:0007669"/>
    <property type="project" value="UniProtKB-SubCell"/>
</dbReference>
<proteinExistence type="predicted"/>
<feature type="transmembrane region" description="Helical" evidence="8">
    <location>
        <begin position="32"/>
        <end position="51"/>
    </location>
</feature>
<keyword evidence="4 8" id="KW-1133">Transmembrane helix</keyword>
<evidence type="ECO:0000256" key="5">
    <source>
        <dbReference type="ARBA" id="ARBA00023002"/>
    </source>
</evidence>
<dbReference type="InterPro" id="IPR052175">
    <property type="entry name" value="ComplexI-like_HydComp"/>
</dbReference>
<evidence type="ECO:0000313" key="10">
    <source>
        <dbReference type="EMBL" id="SLM14413.1"/>
    </source>
</evidence>
<dbReference type="InterPro" id="IPR001750">
    <property type="entry name" value="ND/Mrp_TM"/>
</dbReference>
<dbReference type="GO" id="GO:0042773">
    <property type="term" value="P:ATP synthesis coupled electron transport"/>
    <property type="evidence" value="ECO:0007669"/>
    <property type="project" value="InterPro"/>
</dbReference>
<dbReference type="PANTHER" id="PTHR42682">
    <property type="entry name" value="HYDROGENASE-4 COMPONENT F"/>
    <property type="match status" value="1"/>
</dbReference>
<evidence type="ECO:0000256" key="1">
    <source>
        <dbReference type="ARBA" id="ARBA00004651"/>
    </source>
</evidence>
<evidence type="ECO:0000256" key="6">
    <source>
        <dbReference type="ARBA" id="ARBA00023136"/>
    </source>
</evidence>
<feature type="transmembrane region" description="Helical" evidence="8">
    <location>
        <begin position="165"/>
        <end position="190"/>
    </location>
</feature>
<dbReference type="PANTHER" id="PTHR42682:SF3">
    <property type="entry name" value="FORMATE HYDROGENLYASE SUBUNIT 3-RELATED"/>
    <property type="match status" value="1"/>
</dbReference>
<comment type="subcellular location">
    <subcellularLocation>
        <location evidence="1">Cell membrane</location>
        <topology evidence="1">Multi-pass membrane protein</topology>
    </subcellularLocation>
    <subcellularLocation>
        <location evidence="7">Membrane</location>
        <topology evidence="7">Multi-pass membrane protein</topology>
    </subcellularLocation>
</comment>
<feature type="transmembrane region" description="Helical" evidence="8">
    <location>
        <begin position="474"/>
        <end position="495"/>
    </location>
</feature>
<protein>
    <submittedName>
        <fullName evidence="10">Hydrogenase-4 component B</fullName>
    </submittedName>
</protein>
<feature type="transmembrane region" description="Helical" evidence="8">
    <location>
        <begin position="134"/>
        <end position="153"/>
    </location>
</feature>
<dbReference type="AlphaFoldDB" id="A0A3P3XK57"/>
<dbReference type="PRINTS" id="PR01437">
    <property type="entry name" value="NUOXDRDTASE4"/>
</dbReference>
<dbReference type="GO" id="GO:0008137">
    <property type="term" value="F:NADH dehydrogenase (ubiquinone) activity"/>
    <property type="evidence" value="ECO:0007669"/>
    <property type="project" value="InterPro"/>
</dbReference>
<sequence length="672" mass="71671">MMLFGIGIGVLVGGGLLTLVLKKSAGINKLGMASVVAGNVFVIVAALLGLSGRYAGEVYQFFLPLPVGAVLFSLSPLSSFFLLIIAVVTGLAAVYAPKYLAHYGEMPWRFKAHWLLYNLLAASMMLVVTAQNAVFFMLAWEGMSLSSFFLVLFQNERTKVRRAGWIYLVFTHVGAACLLVMFALLAQVSGSFDFDAMRAAAAGFSPGLKAAIFVLALVGFGMKAGFFPMYVWLPEAHPAAPSHVSAVMSGVMIKTAIYGIVLTLGLLGGGQGTELWMGWTLVVLGLVSGIFGIAFAAVQQNAKRLLAYSSVENIGIIATGLGVWFIGMASSNEVLARLGLMAALLHTVNHALFKSLLFMGAGALQLATETLDLDRMGGLLKKMPRSGLAIIAGAVAISGLPPFNGFVGEFLLYSSVFAQGFGSSLVRAVYVIAILGGLSIIGALAVFTFTKLVGTSLLGEPRTDHAAHAHEVPASMYVPMLVLAGLCLFIGLFPLPVMSALKLVLADSGLAVVGQLPSGIVSSLAAMQWVAFALIGLIGVFALVRSRVLSLHKVENTSRHKVGSTTWDCGYHNPTPRMQYTASSFAQPLASFAQPLYSPHRDGSIGPDLFPAPVARKISFPDLILDRAIKPMYSWISRAFETFSIIQHGNTHWYVLYIVIALLAVLFWSFVI</sequence>
<feature type="transmembrane region" description="Helical" evidence="8">
    <location>
        <begin position="210"/>
        <end position="233"/>
    </location>
</feature>
<dbReference type="GO" id="GO:0016491">
    <property type="term" value="F:oxidoreductase activity"/>
    <property type="evidence" value="ECO:0007669"/>
    <property type="project" value="UniProtKB-KW"/>
</dbReference>
<keyword evidence="3 7" id="KW-0812">Transmembrane</keyword>
<name>A0A3P3XK57_9SPIR</name>
<organism evidence="10">
    <name type="scientific">uncultured spirochete</name>
    <dbReference type="NCBI Taxonomy" id="156406"/>
    <lineage>
        <taxon>Bacteria</taxon>
        <taxon>Pseudomonadati</taxon>
        <taxon>Spirochaetota</taxon>
        <taxon>Spirochaetia</taxon>
        <taxon>Spirochaetales</taxon>
        <taxon>environmental samples</taxon>
    </lineage>
</organism>
<evidence type="ECO:0000256" key="7">
    <source>
        <dbReference type="RuleBase" id="RU000320"/>
    </source>
</evidence>
<feature type="transmembrane region" description="Helical" evidence="8">
    <location>
        <begin position="428"/>
        <end position="453"/>
    </location>
</feature>
<feature type="transmembrane region" description="Helical" evidence="8">
    <location>
        <begin position="653"/>
        <end position="671"/>
    </location>
</feature>
<feature type="transmembrane region" description="Helical" evidence="8">
    <location>
        <begin position="112"/>
        <end position="128"/>
    </location>
</feature>
<feature type="transmembrane region" description="Helical" evidence="8">
    <location>
        <begin position="305"/>
        <end position="327"/>
    </location>
</feature>
<evidence type="ECO:0000256" key="3">
    <source>
        <dbReference type="ARBA" id="ARBA00022692"/>
    </source>
</evidence>
<keyword evidence="6 8" id="KW-0472">Membrane</keyword>
<evidence type="ECO:0000256" key="8">
    <source>
        <dbReference type="SAM" id="Phobius"/>
    </source>
</evidence>
<dbReference type="InterPro" id="IPR003918">
    <property type="entry name" value="NADH_UbQ_OxRdtase"/>
</dbReference>
<reference evidence="10" key="1">
    <citation type="submission" date="2017-02" db="EMBL/GenBank/DDBJ databases">
        <authorList>
            <person name="Regsiter A."/>
            <person name="William W."/>
        </authorList>
    </citation>
    <scope>NUCLEOTIDE SEQUENCE</scope>
    <source>
        <strain evidence="10">Bib</strain>
    </source>
</reference>